<evidence type="ECO:0000313" key="2">
    <source>
        <dbReference type="Proteomes" id="UP000245423"/>
    </source>
</evidence>
<protein>
    <submittedName>
        <fullName evidence="1">Uncharacterized protein</fullName>
    </submittedName>
</protein>
<name>M1ZAB0_9FIRM</name>
<dbReference type="AlphaFoldDB" id="M1ZAB0"/>
<proteinExistence type="predicted"/>
<gene>
    <name evidence="1" type="ORF">CUESP1_3329</name>
</gene>
<organism evidence="1 2">
    <name type="scientific">[Clostridium] ultunense Esp</name>
    <dbReference type="NCBI Taxonomy" id="1288971"/>
    <lineage>
        <taxon>Bacteria</taxon>
        <taxon>Bacillati</taxon>
        <taxon>Bacillota</taxon>
        <taxon>Tissierellia</taxon>
        <taxon>Tissierellales</taxon>
        <taxon>Tepidimicrobiaceae</taxon>
        <taxon>Schnuerera</taxon>
    </lineage>
</organism>
<keyword evidence="2" id="KW-1185">Reference proteome</keyword>
<dbReference type="HOGENOM" id="CLU_3214768_0_0_9"/>
<evidence type="ECO:0000313" key="1">
    <source>
        <dbReference type="EMBL" id="SHD78652.1"/>
    </source>
</evidence>
<reference evidence="1 2" key="1">
    <citation type="submission" date="2016-11" db="EMBL/GenBank/DDBJ databases">
        <authorList>
            <person name="Manzoor S."/>
        </authorList>
    </citation>
    <scope>NUCLEOTIDE SEQUENCE [LARGE SCALE GENOMIC DNA]</scope>
    <source>
        <strain evidence="1">Clostridium ultunense strain Esp</strain>
    </source>
</reference>
<sequence>MFIFFYNFVRPHSSLNGLTPAQVAGLNLTNRGKKKYLLVAQILL</sequence>
<dbReference type="EMBL" id="LT669839">
    <property type="protein sequence ID" value="SHD78652.1"/>
    <property type="molecule type" value="Genomic_DNA"/>
</dbReference>
<dbReference type="Proteomes" id="UP000245423">
    <property type="component" value="Chromosome 1"/>
</dbReference>
<accession>M1ZAB0</accession>